<sequence>KSQNNLTNSLSTFPLVQLSDSSNHIDDENRTEKLEKRISVLELFLRDYVIEAQQLDKIHKNLEDAKDK</sequence>
<comment type="caution">
    <text evidence="1">The sequence shown here is derived from an EMBL/GenBank/DDBJ whole genome shotgun (WGS) entry which is preliminary data.</text>
</comment>
<dbReference type="AlphaFoldDB" id="A0A9N9PER2"/>
<gene>
    <name evidence="1" type="ORF">RFULGI_LOCUS19456</name>
</gene>
<name>A0A9N9PER2_9GLOM</name>
<organism evidence="1 2">
    <name type="scientific">Racocetra fulgida</name>
    <dbReference type="NCBI Taxonomy" id="60492"/>
    <lineage>
        <taxon>Eukaryota</taxon>
        <taxon>Fungi</taxon>
        <taxon>Fungi incertae sedis</taxon>
        <taxon>Mucoromycota</taxon>
        <taxon>Glomeromycotina</taxon>
        <taxon>Glomeromycetes</taxon>
        <taxon>Diversisporales</taxon>
        <taxon>Gigasporaceae</taxon>
        <taxon>Racocetra</taxon>
    </lineage>
</organism>
<dbReference type="EMBL" id="CAJVPZ010096387">
    <property type="protein sequence ID" value="CAG8818785.1"/>
    <property type="molecule type" value="Genomic_DNA"/>
</dbReference>
<evidence type="ECO:0000313" key="2">
    <source>
        <dbReference type="Proteomes" id="UP000789396"/>
    </source>
</evidence>
<dbReference type="Proteomes" id="UP000789396">
    <property type="component" value="Unassembled WGS sequence"/>
</dbReference>
<evidence type="ECO:0000313" key="1">
    <source>
        <dbReference type="EMBL" id="CAG8818785.1"/>
    </source>
</evidence>
<feature type="non-terminal residue" evidence="1">
    <location>
        <position position="1"/>
    </location>
</feature>
<dbReference type="OrthoDB" id="2339353at2759"/>
<protein>
    <submittedName>
        <fullName evidence="1">8072_t:CDS:1</fullName>
    </submittedName>
</protein>
<reference evidence="1" key="1">
    <citation type="submission" date="2021-06" db="EMBL/GenBank/DDBJ databases">
        <authorList>
            <person name="Kallberg Y."/>
            <person name="Tangrot J."/>
            <person name="Rosling A."/>
        </authorList>
    </citation>
    <scope>NUCLEOTIDE SEQUENCE</scope>
    <source>
        <strain evidence="1">IN212</strain>
    </source>
</reference>
<keyword evidence="2" id="KW-1185">Reference proteome</keyword>
<proteinExistence type="predicted"/>
<accession>A0A9N9PER2</accession>